<feature type="domain" description="DNA topoisomerase I catalytic core eukaryotic-type" evidence="8">
    <location>
        <begin position="79"/>
        <end position="298"/>
    </location>
</feature>
<feature type="region of interest" description="Disordered" evidence="7">
    <location>
        <begin position="1"/>
        <end position="20"/>
    </location>
</feature>
<dbReference type="EC" id="5.6.2.1" evidence="3"/>
<dbReference type="RefSeq" id="WP_344040504.1">
    <property type="nucleotide sequence ID" value="NZ_BAAAKE010000023.1"/>
</dbReference>
<evidence type="ECO:0000259" key="8">
    <source>
        <dbReference type="Pfam" id="PF01028"/>
    </source>
</evidence>
<dbReference type="Gene3D" id="3.30.66.10">
    <property type="entry name" value="DNA topoisomerase I domain"/>
    <property type="match status" value="1"/>
</dbReference>
<evidence type="ECO:0000313" key="11">
    <source>
        <dbReference type="Proteomes" id="UP001595833"/>
    </source>
</evidence>
<dbReference type="SUPFAM" id="SSF55869">
    <property type="entry name" value="DNA topoisomerase I domain"/>
    <property type="match status" value="1"/>
</dbReference>
<dbReference type="Pfam" id="PF21338">
    <property type="entry name" value="Top1B_N_bact"/>
    <property type="match status" value="1"/>
</dbReference>
<protein>
    <recommendedName>
        <fullName evidence="3">DNA topoisomerase</fullName>
        <ecNumber evidence="3">5.6.2.1</ecNumber>
    </recommendedName>
</protein>
<dbReference type="EMBL" id="JBHSJB010000034">
    <property type="protein sequence ID" value="MFC5058816.1"/>
    <property type="molecule type" value="Genomic_DNA"/>
</dbReference>
<name>A0ABV9Y874_9PSEU</name>
<feature type="domain" description="DNA topoisomerase IB N-terminal" evidence="9">
    <location>
        <begin position="21"/>
        <end position="68"/>
    </location>
</feature>
<evidence type="ECO:0000256" key="4">
    <source>
        <dbReference type="ARBA" id="ARBA00023029"/>
    </source>
</evidence>
<evidence type="ECO:0000259" key="9">
    <source>
        <dbReference type="Pfam" id="PF21338"/>
    </source>
</evidence>
<comment type="caution">
    <text evidence="10">The sequence shown here is derived from an EMBL/GenBank/DDBJ whole genome shotgun (WGS) entry which is preliminary data.</text>
</comment>
<evidence type="ECO:0000256" key="7">
    <source>
        <dbReference type="SAM" id="MobiDB-lite"/>
    </source>
</evidence>
<accession>A0ABV9Y874</accession>
<evidence type="ECO:0000256" key="6">
    <source>
        <dbReference type="ARBA" id="ARBA00023235"/>
    </source>
</evidence>
<evidence type="ECO:0000256" key="3">
    <source>
        <dbReference type="ARBA" id="ARBA00012891"/>
    </source>
</evidence>
<dbReference type="InterPro" id="IPR014711">
    <property type="entry name" value="TopoI_cat_a-hlx-sub_euk"/>
</dbReference>
<gene>
    <name evidence="10" type="ORF">ACFPFM_34325</name>
</gene>
<proteinExistence type="inferred from homology"/>
<dbReference type="InterPro" id="IPR049331">
    <property type="entry name" value="Top1B_N_bact"/>
</dbReference>
<organism evidence="10 11">
    <name type="scientific">Saccharothrix xinjiangensis</name>
    <dbReference type="NCBI Taxonomy" id="204798"/>
    <lineage>
        <taxon>Bacteria</taxon>
        <taxon>Bacillati</taxon>
        <taxon>Actinomycetota</taxon>
        <taxon>Actinomycetes</taxon>
        <taxon>Pseudonocardiales</taxon>
        <taxon>Pseudonocardiaceae</taxon>
        <taxon>Saccharothrix</taxon>
    </lineage>
</organism>
<dbReference type="Pfam" id="PF01028">
    <property type="entry name" value="Topoisom_I"/>
    <property type="match status" value="1"/>
</dbReference>
<feature type="region of interest" description="Disordered" evidence="7">
    <location>
        <begin position="197"/>
        <end position="220"/>
    </location>
</feature>
<comment type="similarity">
    <text evidence="2">Belongs to the type IB topoisomerase family.</text>
</comment>
<dbReference type="PRINTS" id="PR00416">
    <property type="entry name" value="EUTPISMRASEI"/>
</dbReference>
<keyword evidence="6" id="KW-0413">Isomerase</keyword>
<sequence length="339" mass="36913">MRLRRSDPNGPGWHRRARGRGFSYTDADGAPLDAGSVERVKALVIPPAWRDVWICPHPNGHIQAVGTDSAGRRQYLYHEKWRQDRDEEKHERVLELVPALPAFREEVGRELRERGRSRRRVLAVALAVLDQGVFRVGGETYAADNGTHGVATLLCTHVAVRGSTVDFCYPAKGGIQFTTEVEDAGLARAVRSLLRGRAGSGAGAGSGSGSESGPGERLLVDDSGYEIGSDDINERFKELVGDEFSVKDLRTWHATVLAAAAFAREGTPGTKSGAKRVEAAVVREVSEHLGNTPAVARKSYVDPRVVDLWRRGVVIKPKSADRGTVERAVVKLLRKKGKG</sequence>
<dbReference type="Gene3D" id="3.90.15.10">
    <property type="entry name" value="Topoisomerase I, Chain A, domain 3"/>
    <property type="match status" value="1"/>
</dbReference>
<dbReference type="InterPro" id="IPR011010">
    <property type="entry name" value="DNA_brk_join_enz"/>
</dbReference>
<dbReference type="Gene3D" id="1.10.132.120">
    <property type="match status" value="1"/>
</dbReference>
<keyword evidence="4" id="KW-0799">Topoisomerase</keyword>
<dbReference type="SUPFAM" id="SSF56349">
    <property type="entry name" value="DNA breaking-rejoining enzymes"/>
    <property type="match status" value="1"/>
</dbReference>
<evidence type="ECO:0000256" key="5">
    <source>
        <dbReference type="ARBA" id="ARBA00023125"/>
    </source>
</evidence>
<dbReference type="InterPro" id="IPR035447">
    <property type="entry name" value="DNA_topo_I_N_sf"/>
</dbReference>
<feature type="compositionally biased region" description="Gly residues" evidence="7">
    <location>
        <begin position="198"/>
        <end position="212"/>
    </location>
</feature>
<dbReference type="InterPro" id="IPR001631">
    <property type="entry name" value="TopoI"/>
</dbReference>
<dbReference type="Proteomes" id="UP001595833">
    <property type="component" value="Unassembled WGS sequence"/>
</dbReference>
<evidence type="ECO:0000256" key="1">
    <source>
        <dbReference type="ARBA" id="ARBA00000213"/>
    </source>
</evidence>
<evidence type="ECO:0000313" key="10">
    <source>
        <dbReference type="EMBL" id="MFC5058816.1"/>
    </source>
</evidence>
<keyword evidence="5" id="KW-0238">DNA-binding</keyword>
<comment type="catalytic activity">
    <reaction evidence="1">
        <text>ATP-independent breakage of single-stranded DNA, followed by passage and rejoining.</text>
        <dbReference type="EC" id="5.6.2.1"/>
    </reaction>
</comment>
<dbReference type="InterPro" id="IPR013500">
    <property type="entry name" value="TopoI_cat_euk"/>
</dbReference>
<keyword evidence="11" id="KW-1185">Reference proteome</keyword>
<evidence type="ECO:0000256" key="2">
    <source>
        <dbReference type="ARBA" id="ARBA00006645"/>
    </source>
</evidence>
<reference evidence="11" key="1">
    <citation type="journal article" date="2019" name="Int. J. Syst. Evol. Microbiol.">
        <title>The Global Catalogue of Microorganisms (GCM) 10K type strain sequencing project: providing services to taxonomists for standard genome sequencing and annotation.</title>
        <authorList>
            <consortium name="The Broad Institute Genomics Platform"/>
            <consortium name="The Broad Institute Genome Sequencing Center for Infectious Disease"/>
            <person name="Wu L."/>
            <person name="Ma J."/>
        </authorList>
    </citation>
    <scope>NUCLEOTIDE SEQUENCE [LARGE SCALE GENOMIC DNA]</scope>
    <source>
        <strain evidence="11">KCTC 12848</strain>
    </source>
</reference>
<dbReference type="PROSITE" id="PS52038">
    <property type="entry name" value="TOPO_IB_2"/>
    <property type="match status" value="1"/>
</dbReference>